<dbReference type="AlphaFoldDB" id="A0AAN0KA88"/>
<keyword evidence="8" id="KW-0472">Membrane</keyword>
<dbReference type="KEGG" id="broo:brsh051_17930"/>
<evidence type="ECO:0000256" key="1">
    <source>
        <dbReference type="ARBA" id="ARBA00004202"/>
    </source>
</evidence>
<dbReference type="InterPro" id="IPR003439">
    <property type="entry name" value="ABC_transporter-like_ATP-bd"/>
</dbReference>
<dbReference type="PANTHER" id="PTHR43166:SF9">
    <property type="entry name" value="GLUTAMATE_ASPARTATE IMPORT ATP-BINDING PROTEIN GLTL"/>
    <property type="match status" value="1"/>
</dbReference>
<dbReference type="InterPro" id="IPR027417">
    <property type="entry name" value="P-loop_NTPase"/>
</dbReference>
<evidence type="ECO:0000313" key="14">
    <source>
        <dbReference type="Proteomes" id="UP001431656"/>
    </source>
</evidence>
<proteinExistence type="inferred from homology"/>
<dbReference type="GO" id="GO:0015426">
    <property type="term" value="F:ATPase-coupled polar amino acid-transporter activity"/>
    <property type="evidence" value="ECO:0007669"/>
    <property type="project" value="UniProtKB-EC"/>
</dbReference>
<dbReference type="EMBL" id="AP028056">
    <property type="protein sequence ID" value="BEH02512.1"/>
    <property type="molecule type" value="Genomic_DNA"/>
</dbReference>
<evidence type="ECO:0000256" key="10">
    <source>
        <dbReference type="ARBA" id="ARBA00047624"/>
    </source>
</evidence>
<accession>A0AAN0KA88</accession>
<dbReference type="Proteomes" id="UP001431656">
    <property type="component" value="Chromosome"/>
</dbReference>
<dbReference type="PROSITE" id="PS00211">
    <property type="entry name" value="ABC_TRANSPORTER_1"/>
    <property type="match status" value="1"/>
</dbReference>
<comment type="subcellular location">
    <subcellularLocation>
        <location evidence="1">Cell membrane</location>
        <topology evidence="1">Peripheral membrane protein</topology>
    </subcellularLocation>
</comment>
<evidence type="ECO:0000256" key="11">
    <source>
        <dbReference type="SAM" id="MobiDB-lite"/>
    </source>
</evidence>
<keyword evidence="6 13" id="KW-0067">ATP-binding</keyword>
<evidence type="ECO:0000256" key="9">
    <source>
        <dbReference type="ARBA" id="ARBA00038850"/>
    </source>
</evidence>
<evidence type="ECO:0000256" key="7">
    <source>
        <dbReference type="ARBA" id="ARBA00022970"/>
    </source>
</evidence>
<dbReference type="CDD" id="cd03262">
    <property type="entry name" value="ABC_HisP_GlnQ"/>
    <property type="match status" value="1"/>
</dbReference>
<dbReference type="GO" id="GO:0016887">
    <property type="term" value="F:ATP hydrolysis activity"/>
    <property type="evidence" value="ECO:0007669"/>
    <property type="project" value="InterPro"/>
</dbReference>
<dbReference type="InterPro" id="IPR017871">
    <property type="entry name" value="ABC_transporter-like_CS"/>
</dbReference>
<organism evidence="13 14">
    <name type="scientific">Brooklawnia propionicigenes</name>
    <dbReference type="NCBI Taxonomy" id="3041175"/>
    <lineage>
        <taxon>Bacteria</taxon>
        <taxon>Bacillati</taxon>
        <taxon>Actinomycetota</taxon>
        <taxon>Actinomycetes</taxon>
        <taxon>Propionibacteriales</taxon>
        <taxon>Propionibacteriaceae</taxon>
        <taxon>Brooklawnia</taxon>
    </lineage>
</organism>
<comment type="similarity">
    <text evidence="2">Belongs to the ABC transporter superfamily.</text>
</comment>
<evidence type="ECO:0000256" key="6">
    <source>
        <dbReference type="ARBA" id="ARBA00022840"/>
    </source>
</evidence>
<gene>
    <name evidence="13" type="ORF">brsh051_17930</name>
</gene>
<evidence type="ECO:0000259" key="12">
    <source>
        <dbReference type="PROSITE" id="PS50893"/>
    </source>
</evidence>
<feature type="region of interest" description="Disordered" evidence="11">
    <location>
        <begin position="1"/>
        <end position="33"/>
    </location>
</feature>
<evidence type="ECO:0000256" key="3">
    <source>
        <dbReference type="ARBA" id="ARBA00022448"/>
    </source>
</evidence>
<feature type="domain" description="ABC transporter" evidence="12">
    <location>
        <begin position="38"/>
        <end position="276"/>
    </location>
</feature>
<dbReference type="InterPro" id="IPR050086">
    <property type="entry name" value="MetN_ABC_transporter-like"/>
</dbReference>
<evidence type="ECO:0000313" key="13">
    <source>
        <dbReference type="EMBL" id="BEH02512.1"/>
    </source>
</evidence>
<keyword evidence="7" id="KW-0029">Amino-acid transport</keyword>
<reference evidence="13" key="1">
    <citation type="journal article" date="2024" name="Int. J. Syst. Evol. Microbiol.">
        <title>Brooklawnia propionicigenes sp. nov., a facultatively anaerobic, propionate-producing bacterium isolated from a methanogenic reactor treating waste from cattle farms.</title>
        <authorList>
            <person name="Akita Y."/>
            <person name="Ueki A."/>
            <person name="Tonouchi A."/>
            <person name="Sugawara Y."/>
            <person name="Honma S."/>
            <person name="Kaku N."/>
            <person name="Ueki K."/>
        </authorList>
    </citation>
    <scope>NUCLEOTIDE SEQUENCE</scope>
    <source>
        <strain evidence="13">SH051</strain>
    </source>
</reference>
<dbReference type="GO" id="GO:0005886">
    <property type="term" value="C:plasma membrane"/>
    <property type="evidence" value="ECO:0007669"/>
    <property type="project" value="UniProtKB-SubCell"/>
</dbReference>
<evidence type="ECO:0000256" key="2">
    <source>
        <dbReference type="ARBA" id="ARBA00005417"/>
    </source>
</evidence>
<dbReference type="PIRSF" id="PIRSF039085">
    <property type="entry name" value="ABC_ATPase_HisP"/>
    <property type="match status" value="1"/>
</dbReference>
<dbReference type="SMART" id="SM00382">
    <property type="entry name" value="AAA"/>
    <property type="match status" value="1"/>
</dbReference>
<dbReference type="Pfam" id="PF00005">
    <property type="entry name" value="ABC_tran"/>
    <property type="match status" value="1"/>
</dbReference>
<evidence type="ECO:0000256" key="5">
    <source>
        <dbReference type="ARBA" id="ARBA00022741"/>
    </source>
</evidence>
<dbReference type="PROSITE" id="PS50893">
    <property type="entry name" value="ABC_TRANSPORTER_2"/>
    <property type="match status" value="1"/>
</dbReference>
<dbReference type="PANTHER" id="PTHR43166">
    <property type="entry name" value="AMINO ACID IMPORT ATP-BINDING PROTEIN"/>
    <property type="match status" value="1"/>
</dbReference>
<dbReference type="GO" id="GO:0005524">
    <property type="term" value="F:ATP binding"/>
    <property type="evidence" value="ECO:0007669"/>
    <property type="project" value="UniProtKB-KW"/>
</dbReference>
<evidence type="ECO:0000256" key="4">
    <source>
        <dbReference type="ARBA" id="ARBA00022475"/>
    </source>
</evidence>
<dbReference type="InterPro" id="IPR003593">
    <property type="entry name" value="AAA+_ATPase"/>
</dbReference>
<evidence type="ECO:0000256" key="8">
    <source>
        <dbReference type="ARBA" id="ARBA00023136"/>
    </source>
</evidence>
<dbReference type="InterPro" id="IPR030679">
    <property type="entry name" value="ABC_ATPase_HisP-typ"/>
</dbReference>
<name>A0AAN0KA88_9ACTN</name>
<dbReference type="SUPFAM" id="SSF52540">
    <property type="entry name" value="P-loop containing nucleoside triphosphate hydrolases"/>
    <property type="match status" value="1"/>
</dbReference>
<protein>
    <recommendedName>
        <fullName evidence="9">ABC-type polar-amino-acid transporter</fullName>
        <ecNumber evidence="9">7.4.2.1</ecNumber>
    </recommendedName>
</protein>
<keyword evidence="3" id="KW-0813">Transport</keyword>
<keyword evidence="14" id="KW-1185">Reference proteome</keyword>
<dbReference type="EC" id="7.4.2.1" evidence="9"/>
<feature type="compositionally biased region" description="Polar residues" evidence="11">
    <location>
        <begin position="11"/>
        <end position="21"/>
    </location>
</feature>
<dbReference type="Gene3D" id="3.40.50.300">
    <property type="entry name" value="P-loop containing nucleotide triphosphate hydrolases"/>
    <property type="match status" value="1"/>
</dbReference>
<keyword evidence="4" id="KW-1003">Cell membrane</keyword>
<dbReference type="FunFam" id="3.40.50.300:FF:000020">
    <property type="entry name" value="Amino acid ABC transporter ATP-binding component"/>
    <property type="match status" value="1"/>
</dbReference>
<comment type="catalytic activity">
    <reaction evidence="10">
        <text>a polar amino acid(out) + ATP + H2O = a polar amino acid(in) + ADP + phosphate + H(+)</text>
        <dbReference type="Rhea" id="RHEA:14673"/>
        <dbReference type="ChEBI" id="CHEBI:15377"/>
        <dbReference type="ChEBI" id="CHEBI:15378"/>
        <dbReference type="ChEBI" id="CHEBI:30616"/>
        <dbReference type="ChEBI" id="CHEBI:43474"/>
        <dbReference type="ChEBI" id="CHEBI:62031"/>
        <dbReference type="ChEBI" id="CHEBI:456216"/>
        <dbReference type="EC" id="7.4.2.1"/>
    </reaction>
    <physiologicalReaction direction="left-to-right" evidence="10">
        <dbReference type="Rhea" id="RHEA:14674"/>
    </physiologicalReaction>
</comment>
<keyword evidence="5" id="KW-0547">Nucleotide-binding</keyword>
<sequence length="282" mass="30956">MILNARETQKMSDNSELTVTATEPDDSTSGRGRPEFAIELAGLRKRYGDHEVLKGVSLRVKEGSVCSVIGPSGAGKSTLLRCVNLLEAPDDGNMLVAGQFLEGGHSHSRKELLALRRHVGMVFQSFNLFPHMPVIDNIVLAQQRVLKRSKDEARERALELLDSVGLSDKAEQYPPKLSGGQQQRVAIARALALEPKIMLFDEPTSALDPELAQSVLAVMKSVAQSGMTMMVVTHEMSFARTIGDYLVVMEDGAILEEGVPEEVMSNPRQERTRQFLSAVTDR</sequence>